<dbReference type="CDD" id="cd00419">
    <property type="entry name" value="Ferrochelatase_C"/>
    <property type="match status" value="1"/>
</dbReference>
<dbReference type="EMBL" id="SHKW01000001">
    <property type="protein sequence ID" value="RZU42193.1"/>
    <property type="molecule type" value="Genomic_DNA"/>
</dbReference>
<dbReference type="GO" id="GO:0006783">
    <property type="term" value="P:heme biosynthetic process"/>
    <property type="evidence" value="ECO:0007669"/>
    <property type="project" value="UniProtKB-UniRule"/>
</dbReference>
<comment type="similarity">
    <text evidence="1 7 8">Belongs to the ferrochelatase family.</text>
</comment>
<dbReference type="HAMAP" id="MF_00323">
    <property type="entry name" value="Ferrochelatase"/>
    <property type="match status" value="1"/>
</dbReference>
<dbReference type="Pfam" id="PF00762">
    <property type="entry name" value="Ferrochelatase"/>
    <property type="match status" value="1"/>
</dbReference>
<keyword evidence="4 7" id="KW-0456">Lyase</keyword>
<dbReference type="GO" id="GO:0005737">
    <property type="term" value="C:cytoplasm"/>
    <property type="evidence" value="ECO:0007669"/>
    <property type="project" value="UniProtKB-SubCell"/>
</dbReference>
<dbReference type="Gene3D" id="3.40.50.1400">
    <property type="match status" value="2"/>
</dbReference>
<dbReference type="PANTHER" id="PTHR11108">
    <property type="entry name" value="FERROCHELATASE"/>
    <property type="match status" value="1"/>
</dbReference>
<comment type="function">
    <text evidence="7">Catalyzes the ferrous insertion into protoporphyrin IX.</text>
</comment>
<comment type="catalytic activity">
    <reaction evidence="7">
        <text>heme b + 2 H(+) = protoporphyrin IX + Fe(2+)</text>
        <dbReference type="Rhea" id="RHEA:22584"/>
        <dbReference type="ChEBI" id="CHEBI:15378"/>
        <dbReference type="ChEBI" id="CHEBI:29033"/>
        <dbReference type="ChEBI" id="CHEBI:57306"/>
        <dbReference type="ChEBI" id="CHEBI:60344"/>
        <dbReference type="EC" id="4.98.1.1"/>
    </reaction>
</comment>
<evidence type="ECO:0000256" key="5">
    <source>
        <dbReference type="ARBA" id="ARBA00023244"/>
    </source>
</evidence>
<evidence type="ECO:0000256" key="2">
    <source>
        <dbReference type="ARBA" id="ARBA00023004"/>
    </source>
</evidence>
<evidence type="ECO:0000256" key="3">
    <source>
        <dbReference type="ARBA" id="ARBA00023133"/>
    </source>
</evidence>
<evidence type="ECO:0000313" key="9">
    <source>
        <dbReference type="EMBL" id="RZU42193.1"/>
    </source>
</evidence>
<name>A0A4Q7YYD4_9BACT</name>
<evidence type="ECO:0000256" key="8">
    <source>
        <dbReference type="RuleBase" id="RU004185"/>
    </source>
</evidence>
<dbReference type="InterPro" id="IPR033659">
    <property type="entry name" value="Ferrochelatase_N"/>
</dbReference>
<evidence type="ECO:0000256" key="4">
    <source>
        <dbReference type="ARBA" id="ARBA00023239"/>
    </source>
</evidence>
<dbReference type="GO" id="GO:0046872">
    <property type="term" value="F:metal ion binding"/>
    <property type="evidence" value="ECO:0007669"/>
    <property type="project" value="UniProtKB-KW"/>
</dbReference>
<keyword evidence="7" id="KW-0963">Cytoplasm</keyword>
<dbReference type="RefSeq" id="WP_130419980.1">
    <property type="nucleotide sequence ID" value="NZ_SHKW01000001.1"/>
</dbReference>
<reference evidence="9 10" key="1">
    <citation type="submission" date="2019-02" db="EMBL/GenBank/DDBJ databases">
        <title>Genomic Encyclopedia of Archaeal and Bacterial Type Strains, Phase II (KMG-II): from individual species to whole genera.</title>
        <authorList>
            <person name="Goeker M."/>
        </authorList>
    </citation>
    <scope>NUCLEOTIDE SEQUENCE [LARGE SCALE GENOMIC DNA]</scope>
    <source>
        <strain evidence="9 10">DSM 18101</strain>
    </source>
</reference>
<dbReference type="NCBIfam" id="TIGR00109">
    <property type="entry name" value="hemH"/>
    <property type="match status" value="1"/>
</dbReference>
<gene>
    <name evidence="7" type="primary">hemH</name>
    <name evidence="9" type="ORF">BDD14_3741</name>
</gene>
<keyword evidence="5 7" id="KW-0627">Porphyrin biosynthesis</keyword>
<dbReference type="AlphaFoldDB" id="A0A4Q7YYD4"/>
<feature type="binding site" evidence="7">
    <location>
        <position position="285"/>
    </location>
    <ligand>
        <name>Fe(2+)</name>
        <dbReference type="ChEBI" id="CHEBI:29033"/>
    </ligand>
</feature>
<evidence type="ECO:0000256" key="6">
    <source>
        <dbReference type="ARBA" id="ARBA00024536"/>
    </source>
</evidence>
<dbReference type="Proteomes" id="UP000292958">
    <property type="component" value="Unassembled WGS sequence"/>
</dbReference>
<dbReference type="SUPFAM" id="SSF53800">
    <property type="entry name" value="Chelatase"/>
    <property type="match status" value="1"/>
</dbReference>
<dbReference type="InterPro" id="IPR033644">
    <property type="entry name" value="Ferrochelatase_C"/>
</dbReference>
<proteinExistence type="inferred from homology"/>
<protein>
    <recommendedName>
        <fullName evidence="7">Ferrochelatase</fullName>
        <ecNumber evidence="7">4.98.1.1</ecNumber>
    </recommendedName>
    <alternativeName>
        <fullName evidence="7">Heme synthase</fullName>
    </alternativeName>
    <alternativeName>
        <fullName evidence="7">Protoheme ferro-lyase</fullName>
    </alternativeName>
</protein>
<dbReference type="CDD" id="cd03411">
    <property type="entry name" value="Ferrochelatase_N"/>
    <property type="match status" value="1"/>
</dbReference>
<keyword evidence="10" id="KW-1185">Reference proteome</keyword>
<feature type="binding site" evidence="7">
    <location>
        <position position="186"/>
    </location>
    <ligand>
        <name>Fe(2+)</name>
        <dbReference type="ChEBI" id="CHEBI:29033"/>
    </ligand>
</feature>
<dbReference type="UniPathway" id="UPA00252">
    <property type="reaction ID" value="UER00325"/>
</dbReference>
<comment type="subcellular location">
    <subcellularLocation>
        <location evidence="7">Cytoplasm</location>
    </subcellularLocation>
</comment>
<dbReference type="GO" id="GO:0004325">
    <property type="term" value="F:ferrochelatase activity"/>
    <property type="evidence" value="ECO:0007669"/>
    <property type="project" value="UniProtKB-UniRule"/>
</dbReference>
<dbReference type="InterPro" id="IPR001015">
    <property type="entry name" value="Ferrochelatase"/>
</dbReference>
<keyword evidence="7" id="KW-0479">Metal-binding</keyword>
<comment type="caution">
    <text evidence="9">The sequence shown here is derived from an EMBL/GenBank/DDBJ whole genome shotgun (WGS) entry which is preliminary data.</text>
</comment>
<dbReference type="OrthoDB" id="9776380at2"/>
<dbReference type="EC" id="4.98.1.1" evidence="7"/>
<evidence type="ECO:0000256" key="7">
    <source>
        <dbReference type="HAMAP-Rule" id="MF_00323"/>
    </source>
</evidence>
<keyword evidence="2 7" id="KW-0408">Iron</keyword>
<evidence type="ECO:0000313" key="10">
    <source>
        <dbReference type="Proteomes" id="UP000292958"/>
    </source>
</evidence>
<keyword evidence="3 7" id="KW-0350">Heme biosynthesis</keyword>
<sequence>MKKGIEANSKEAVLLLAHGTPDVLGEMDEYLKLVTGGRGVPSHVVHELQERYAAIGLRDTPSIAGPHLTRWTMRQADRLRERLDCPVYVGMRNWKPFIHDVVDDMRLAGIEKIRAICLAPQNSRTSVGLFKRAVEIAVAGSFSVDFVAGWADHPMLIKAFAQRMQPALNVARSKPHDRVAVLFTAHSVPTRTIQPSEAPVEYHGMILANGPDSYADDCKETARLVAEALKDILSPDDWYFAFQSQGMSGGPWIGPTVEDSLSQLKAEGYETVVIQPVGFLCDHVEVLYDIDIAFQKTAMNLGLKLIRAGSLNDSSLLIDALENLALYGKEDNASGSSSR</sequence>
<evidence type="ECO:0000256" key="1">
    <source>
        <dbReference type="ARBA" id="ARBA00007718"/>
    </source>
</evidence>
<comment type="pathway">
    <text evidence="7">Porphyrin-containing compound metabolism; protoheme biosynthesis; protoheme from protoporphyrin-IX: step 1/1.</text>
</comment>
<accession>A0A4Q7YYD4</accession>
<dbReference type="PANTHER" id="PTHR11108:SF1">
    <property type="entry name" value="FERROCHELATASE, MITOCHONDRIAL"/>
    <property type="match status" value="1"/>
</dbReference>
<comment type="catalytic activity">
    <reaction evidence="6">
        <text>Fe-coproporphyrin III + 2 H(+) = coproporphyrin III + Fe(2+)</text>
        <dbReference type="Rhea" id="RHEA:49572"/>
        <dbReference type="ChEBI" id="CHEBI:15378"/>
        <dbReference type="ChEBI" id="CHEBI:29033"/>
        <dbReference type="ChEBI" id="CHEBI:68438"/>
        <dbReference type="ChEBI" id="CHEBI:131725"/>
        <dbReference type="EC" id="4.99.1.9"/>
    </reaction>
    <physiologicalReaction direction="right-to-left" evidence="6">
        <dbReference type="Rhea" id="RHEA:49574"/>
    </physiologicalReaction>
</comment>
<organism evidence="9 10">
    <name type="scientific">Edaphobacter modestus</name>
    <dbReference type="NCBI Taxonomy" id="388466"/>
    <lineage>
        <taxon>Bacteria</taxon>
        <taxon>Pseudomonadati</taxon>
        <taxon>Acidobacteriota</taxon>
        <taxon>Terriglobia</taxon>
        <taxon>Terriglobales</taxon>
        <taxon>Acidobacteriaceae</taxon>
        <taxon>Edaphobacter</taxon>
    </lineage>
</organism>